<evidence type="ECO:0000256" key="2">
    <source>
        <dbReference type="ARBA" id="ARBA00022729"/>
    </source>
</evidence>
<proteinExistence type="inferred from homology"/>
<feature type="signal peptide" evidence="4">
    <location>
        <begin position="1"/>
        <end position="23"/>
    </location>
</feature>
<dbReference type="EMBL" id="VDUZ01000015">
    <property type="protein sequence ID" value="TXL75233.1"/>
    <property type="molecule type" value="Genomic_DNA"/>
</dbReference>
<sequence>MVKRRLALSLGLCLLGLSPGHVAAQETPLKIGVLTDITGPFASIVGENSVEAARMAVEDAGGTVAGRRVEVVAADHQNKADIGANIARRWFDTENVEVIVDVPVSSVALAVQAVAREKKKVVLFSSGLTDRLSNEDCAPYSVQWMLDTNVLARGTVRSILDGGGDTWFFMTADYAFGHSMEKISRDMIAANGGKFLGSVRNPLNTPDMSSFLLQAQASKAKIIGVANVGQDFRNIVIGAADFGLIASGQRLASMIVYDSDIISLGLDKARGLYLTTAFYWDLDDATRAFSERFFKRRGAMPNMIQASIYSSITHYLAAAKATGSFEPDKVLPQMRATPVNDFFAKNGKLRPDGLMQHDTFLMEVKAPSESKSKWDILKLVRRIPGDVGYAPLADSKCPTLAK</sequence>
<dbReference type="PANTHER" id="PTHR30483">
    <property type="entry name" value="LEUCINE-SPECIFIC-BINDING PROTEIN"/>
    <property type="match status" value="1"/>
</dbReference>
<comment type="similarity">
    <text evidence="1">Belongs to the leucine-binding protein family.</text>
</comment>
<keyword evidence="7" id="KW-1185">Reference proteome</keyword>
<feature type="chain" id="PRO_5023081799" evidence="4">
    <location>
        <begin position="24"/>
        <end position="402"/>
    </location>
</feature>
<keyword evidence="2 4" id="KW-0732">Signal</keyword>
<dbReference type="InterPro" id="IPR051010">
    <property type="entry name" value="BCAA_transport"/>
</dbReference>
<evidence type="ECO:0000313" key="7">
    <source>
        <dbReference type="Proteomes" id="UP000321638"/>
    </source>
</evidence>
<dbReference type="InterPro" id="IPR028081">
    <property type="entry name" value="Leu-bd"/>
</dbReference>
<gene>
    <name evidence="6" type="ORF">FHP25_14870</name>
</gene>
<dbReference type="GO" id="GO:0006865">
    <property type="term" value="P:amino acid transport"/>
    <property type="evidence" value="ECO:0007669"/>
    <property type="project" value="UniProtKB-KW"/>
</dbReference>
<name>A0A5C8PM06_9HYPH</name>
<protein>
    <submittedName>
        <fullName evidence="6">ABC transporter substrate-binding protein</fullName>
    </submittedName>
</protein>
<evidence type="ECO:0000256" key="1">
    <source>
        <dbReference type="ARBA" id="ARBA00010062"/>
    </source>
</evidence>
<dbReference type="Gene3D" id="3.40.50.2300">
    <property type="match status" value="2"/>
</dbReference>
<evidence type="ECO:0000256" key="3">
    <source>
        <dbReference type="ARBA" id="ARBA00022970"/>
    </source>
</evidence>
<reference evidence="6 7" key="1">
    <citation type="submission" date="2019-06" db="EMBL/GenBank/DDBJ databases">
        <title>New taxonomy in bacterial strain CC-CFT640, isolated from vineyard.</title>
        <authorList>
            <person name="Lin S.-Y."/>
            <person name="Tsai C.-F."/>
            <person name="Young C.-C."/>
        </authorList>
    </citation>
    <scope>NUCLEOTIDE SEQUENCE [LARGE SCALE GENOMIC DNA]</scope>
    <source>
        <strain evidence="6 7">CC-CFT640</strain>
    </source>
</reference>
<keyword evidence="3" id="KW-0029">Amino-acid transport</keyword>
<dbReference type="OrthoDB" id="7246736at2"/>
<evidence type="ECO:0000256" key="4">
    <source>
        <dbReference type="SAM" id="SignalP"/>
    </source>
</evidence>
<evidence type="ECO:0000313" key="6">
    <source>
        <dbReference type="EMBL" id="TXL75233.1"/>
    </source>
</evidence>
<dbReference type="SUPFAM" id="SSF53822">
    <property type="entry name" value="Periplasmic binding protein-like I"/>
    <property type="match status" value="1"/>
</dbReference>
<dbReference type="Pfam" id="PF13458">
    <property type="entry name" value="Peripla_BP_6"/>
    <property type="match status" value="1"/>
</dbReference>
<keyword evidence="3" id="KW-0813">Transport</keyword>
<comment type="caution">
    <text evidence="6">The sequence shown here is derived from an EMBL/GenBank/DDBJ whole genome shotgun (WGS) entry which is preliminary data.</text>
</comment>
<organism evidence="6 7">
    <name type="scientific">Vineibacter terrae</name>
    <dbReference type="NCBI Taxonomy" id="2586908"/>
    <lineage>
        <taxon>Bacteria</taxon>
        <taxon>Pseudomonadati</taxon>
        <taxon>Pseudomonadota</taxon>
        <taxon>Alphaproteobacteria</taxon>
        <taxon>Hyphomicrobiales</taxon>
        <taxon>Vineibacter</taxon>
    </lineage>
</organism>
<dbReference type="Proteomes" id="UP000321638">
    <property type="component" value="Unassembled WGS sequence"/>
</dbReference>
<evidence type="ECO:0000259" key="5">
    <source>
        <dbReference type="Pfam" id="PF13458"/>
    </source>
</evidence>
<accession>A0A5C8PM06</accession>
<dbReference type="CDD" id="cd06327">
    <property type="entry name" value="PBP1_SBP-like"/>
    <property type="match status" value="1"/>
</dbReference>
<dbReference type="PANTHER" id="PTHR30483:SF6">
    <property type="entry name" value="PERIPLASMIC BINDING PROTEIN OF ABC TRANSPORTER FOR NATURAL AMINO ACIDS"/>
    <property type="match status" value="1"/>
</dbReference>
<dbReference type="InterPro" id="IPR028082">
    <property type="entry name" value="Peripla_BP_I"/>
</dbReference>
<dbReference type="AlphaFoldDB" id="A0A5C8PM06"/>
<feature type="domain" description="Leucine-binding protein" evidence="5">
    <location>
        <begin position="28"/>
        <end position="365"/>
    </location>
</feature>